<feature type="region of interest" description="Disordered" evidence="1">
    <location>
        <begin position="130"/>
        <end position="151"/>
    </location>
</feature>
<comment type="caution">
    <text evidence="3">The sequence shown here is derived from an EMBL/GenBank/DDBJ whole genome shotgun (WGS) entry which is preliminary data.</text>
</comment>
<reference evidence="3 4" key="1">
    <citation type="submission" date="2020-08" db="EMBL/GenBank/DDBJ databases">
        <title>Genomic Encyclopedia of Type Strains, Phase IV (KMG-V): Genome sequencing to study the core and pangenomes of soil and plant-associated prokaryotes.</title>
        <authorList>
            <person name="Whitman W."/>
        </authorList>
    </citation>
    <scope>NUCLEOTIDE SEQUENCE [LARGE SCALE GENOMIC DNA]</scope>
    <source>
        <strain evidence="3 4">M8UP14</strain>
    </source>
</reference>
<evidence type="ECO:0000313" key="3">
    <source>
        <dbReference type="EMBL" id="MBB5058636.1"/>
    </source>
</evidence>
<evidence type="ECO:0000256" key="2">
    <source>
        <dbReference type="SAM" id="Phobius"/>
    </source>
</evidence>
<name>A0A7W8E4L0_9BACT</name>
<dbReference type="PANTHER" id="PTHR12558:SF33">
    <property type="entry name" value="BLL7664 PROTEIN"/>
    <property type="match status" value="1"/>
</dbReference>
<dbReference type="InterPro" id="IPR011990">
    <property type="entry name" value="TPR-like_helical_dom_sf"/>
</dbReference>
<accession>A0A7W8E4L0</accession>
<organism evidence="3 4">
    <name type="scientific">Granulicella aggregans</name>
    <dbReference type="NCBI Taxonomy" id="474949"/>
    <lineage>
        <taxon>Bacteria</taxon>
        <taxon>Pseudomonadati</taxon>
        <taxon>Acidobacteriota</taxon>
        <taxon>Terriglobia</taxon>
        <taxon>Terriglobales</taxon>
        <taxon>Acidobacteriaceae</taxon>
        <taxon>Granulicella</taxon>
    </lineage>
</organism>
<keyword evidence="4" id="KW-1185">Reference proteome</keyword>
<dbReference type="Gene3D" id="1.25.40.10">
    <property type="entry name" value="Tetratricopeptide repeat domain"/>
    <property type="match status" value="1"/>
</dbReference>
<sequence>MGQNSNRDNQPGSPIGTIDSVRLDSWKEIASYLHRDARTVRRWERERRLPVHRVPGGERSGVFAYVDELDRWLRASDAVPVESSRITSEVEAVAEESSPVTSALLIIESLPGGILLTPVTANLEEERVGSTVRDEALQMPSSSSKEDAGSFSNLLTSSSFRERRSPPQRPPVEKSRWAFYGMALLLIVGVIAGSSFAVVHYRRFHAPGREIAHSNPEAKELYLRGRYFWNLRTESGLNQAIDLFTQSIVNDPHYAPAYAGLADSYLLLRQYGHMSDAEAYPRALAAARQAVVLDPSSPDAHRSIAFILRFWNWDMAAAEKEYLRAIELDPKNSQSHHWYATALFSAGRLKEALAQIDLARSLEPQSVSVLADRGLILSSEDPDRGAQALRQVAQSQPEFASVHSYLSRVYLSQGEYSEFLSESRTFAAMSNEAEKVALLDQARKDLETHGPVFMLRNLASSYAPLADSGHASAYSVAQLFGIAGDEGRAIHYLQVACDRRDPGFLSFESDVAFRQVRTTPEYLALLARKDAMPIARLDRPNSL</sequence>
<proteinExistence type="predicted"/>
<protein>
    <submittedName>
        <fullName evidence="3">Tfp pilus assembly protein PilF</fullName>
    </submittedName>
</protein>
<keyword evidence="2" id="KW-0472">Membrane</keyword>
<dbReference type="Pfam" id="PF13431">
    <property type="entry name" value="TPR_17"/>
    <property type="match status" value="1"/>
</dbReference>
<feature type="transmembrane region" description="Helical" evidence="2">
    <location>
        <begin position="177"/>
        <end position="199"/>
    </location>
</feature>
<evidence type="ECO:0000313" key="4">
    <source>
        <dbReference type="Proteomes" id="UP000540989"/>
    </source>
</evidence>
<keyword evidence="2" id="KW-1133">Transmembrane helix</keyword>
<gene>
    <name evidence="3" type="ORF">HDF16_003350</name>
</gene>
<evidence type="ECO:0000256" key="1">
    <source>
        <dbReference type="SAM" id="MobiDB-lite"/>
    </source>
</evidence>
<dbReference type="SUPFAM" id="SSF48452">
    <property type="entry name" value="TPR-like"/>
    <property type="match status" value="1"/>
</dbReference>
<keyword evidence="2" id="KW-0812">Transmembrane</keyword>
<dbReference type="EMBL" id="JACHIP010000004">
    <property type="protein sequence ID" value="MBB5058636.1"/>
    <property type="molecule type" value="Genomic_DNA"/>
</dbReference>
<dbReference type="RefSeq" id="WP_184218564.1">
    <property type="nucleotide sequence ID" value="NZ_JACHIP010000004.1"/>
</dbReference>
<dbReference type="AlphaFoldDB" id="A0A7W8E4L0"/>
<dbReference type="Pfam" id="PF13432">
    <property type="entry name" value="TPR_16"/>
    <property type="match status" value="1"/>
</dbReference>
<dbReference type="Proteomes" id="UP000540989">
    <property type="component" value="Unassembled WGS sequence"/>
</dbReference>
<dbReference type="PANTHER" id="PTHR12558">
    <property type="entry name" value="CELL DIVISION CYCLE 16,23,27"/>
    <property type="match status" value="1"/>
</dbReference>